<dbReference type="AlphaFoldDB" id="A0A9P6MP23"/>
<reference evidence="2" key="1">
    <citation type="journal article" date="2020" name="Fungal Divers.">
        <title>Resolving the Mortierellaceae phylogeny through synthesis of multi-gene phylogenetics and phylogenomics.</title>
        <authorList>
            <person name="Vandepol N."/>
            <person name="Liber J."/>
            <person name="Desiro A."/>
            <person name="Na H."/>
            <person name="Kennedy M."/>
            <person name="Barry K."/>
            <person name="Grigoriev I.V."/>
            <person name="Miller A.N."/>
            <person name="O'Donnell K."/>
            <person name="Stajich J.E."/>
            <person name="Bonito G."/>
        </authorList>
    </citation>
    <scope>NUCLEOTIDE SEQUENCE</scope>
    <source>
        <strain evidence="2">NRRL 2769</strain>
    </source>
</reference>
<gene>
    <name evidence="2" type="ORF">BGZ80_003267</name>
</gene>
<name>A0A9P6MP23_9FUNG</name>
<comment type="caution">
    <text evidence="2">The sequence shown here is derived from an EMBL/GenBank/DDBJ whole genome shotgun (WGS) entry which is preliminary data.</text>
</comment>
<organism evidence="2 3">
    <name type="scientific">Entomortierella chlamydospora</name>
    <dbReference type="NCBI Taxonomy" id="101097"/>
    <lineage>
        <taxon>Eukaryota</taxon>
        <taxon>Fungi</taxon>
        <taxon>Fungi incertae sedis</taxon>
        <taxon>Mucoromycota</taxon>
        <taxon>Mortierellomycotina</taxon>
        <taxon>Mortierellomycetes</taxon>
        <taxon>Mortierellales</taxon>
        <taxon>Mortierellaceae</taxon>
        <taxon>Entomortierella</taxon>
    </lineage>
</organism>
<evidence type="ECO:0000313" key="2">
    <source>
        <dbReference type="EMBL" id="KAG0008590.1"/>
    </source>
</evidence>
<dbReference type="EMBL" id="JAAAID010001858">
    <property type="protein sequence ID" value="KAG0008590.1"/>
    <property type="molecule type" value="Genomic_DNA"/>
</dbReference>
<evidence type="ECO:0000313" key="3">
    <source>
        <dbReference type="Proteomes" id="UP000703661"/>
    </source>
</evidence>
<feature type="region of interest" description="Disordered" evidence="1">
    <location>
        <begin position="58"/>
        <end position="77"/>
    </location>
</feature>
<accession>A0A9P6MP23</accession>
<protein>
    <submittedName>
        <fullName evidence="2">Uncharacterized protein</fullName>
    </submittedName>
</protein>
<sequence>MISHGDLPLDVVTIGIETVVQFEQGLQDTVWSAASRSSCKDVADIAATRSSAVGCLKKKNDDQDHYNGHGDGDNNIT</sequence>
<evidence type="ECO:0000256" key="1">
    <source>
        <dbReference type="SAM" id="MobiDB-lite"/>
    </source>
</evidence>
<proteinExistence type="predicted"/>
<dbReference type="Proteomes" id="UP000703661">
    <property type="component" value="Unassembled WGS sequence"/>
</dbReference>
<feature type="non-terminal residue" evidence="2">
    <location>
        <position position="77"/>
    </location>
</feature>
<keyword evidence="3" id="KW-1185">Reference proteome</keyword>